<evidence type="ECO:0000313" key="2">
    <source>
        <dbReference type="EMBL" id="UJO15602.1"/>
    </source>
</evidence>
<dbReference type="AlphaFoldDB" id="A0A9Q8P774"/>
<gene>
    <name evidence="2" type="ORF">CLAFUR5_08766</name>
</gene>
<dbReference type="RefSeq" id="XP_047759968.1">
    <property type="nucleotide sequence ID" value="XM_047907914.1"/>
</dbReference>
<feature type="chain" id="PRO_5040418996" evidence="1">
    <location>
        <begin position="21"/>
        <end position="149"/>
    </location>
</feature>
<feature type="signal peptide" evidence="1">
    <location>
        <begin position="1"/>
        <end position="20"/>
    </location>
</feature>
<keyword evidence="1" id="KW-0732">Signal</keyword>
<protein>
    <submittedName>
        <fullName evidence="2">Uncharacterized protein</fullName>
    </submittedName>
</protein>
<accession>A0A9Q8P774</accession>
<dbReference type="KEGG" id="ffu:CLAFUR5_08766"/>
<reference evidence="2" key="2">
    <citation type="journal article" date="2022" name="Microb. Genom.">
        <title>A chromosome-scale genome assembly of the tomato pathogen Cladosporium fulvum reveals a compartmentalized genome architecture and the presence of a dispensable chromosome.</title>
        <authorList>
            <person name="Zaccaron A.Z."/>
            <person name="Chen L.H."/>
            <person name="Samaras A."/>
            <person name="Stergiopoulos I."/>
        </authorList>
    </citation>
    <scope>NUCLEOTIDE SEQUENCE</scope>
    <source>
        <strain evidence="2">Race5_Kim</strain>
    </source>
</reference>
<name>A0A9Q8P774_PASFU</name>
<evidence type="ECO:0000256" key="1">
    <source>
        <dbReference type="SAM" id="SignalP"/>
    </source>
</evidence>
<proteinExistence type="predicted"/>
<keyword evidence="3" id="KW-1185">Reference proteome</keyword>
<dbReference type="GeneID" id="71988644"/>
<reference evidence="2" key="1">
    <citation type="submission" date="2021-12" db="EMBL/GenBank/DDBJ databases">
        <authorList>
            <person name="Zaccaron A."/>
            <person name="Stergiopoulos I."/>
        </authorList>
    </citation>
    <scope>NUCLEOTIDE SEQUENCE</scope>
    <source>
        <strain evidence="2">Race5_Kim</strain>
    </source>
</reference>
<dbReference type="Proteomes" id="UP000756132">
    <property type="component" value="Chromosome 3"/>
</dbReference>
<sequence length="149" mass="14991">MKFAAVSLALLGASAVQGLATPATFGNAVQARQISGGINGIGAIVITLEDVIDSLIGLTTETIGAVSDAVNSAIGTATDAIGEITDALPTVSKRQADAAVVLARLNALIDRLQVQASILTGTALSTVNNLINQIQLIITSLTLDATTPL</sequence>
<dbReference type="EMBL" id="CP090165">
    <property type="protein sequence ID" value="UJO15602.1"/>
    <property type="molecule type" value="Genomic_DNA"/>
</dbReference>
<evidence type="ECO:0000313" key="3">
    <source>
        <dbReference type="Proteomes" id="UP000756132"/>
    </source>
</evidence>
<dbReference type="SUPFAM" id="SSF64518">
    <property type="entry name" value="Phase 1 flagellin"/>
    <property type="match status" value="1"/>
</dbReference>
<organism evidence="2 3">
    <name type="scientific">Passalora fulva</name>
    <name type="common">Tomato leaf mold</name>
    <name type="synonym">Cladosporium fulvum</name>
    <dbReference type="NCBI Taxonomy" id="5499"/>
    <lineage>
        <taxon>Eukaryota</taxon>
        <taxon>Fungi</taxon>
        <taxon>Dikarya</taxon>
        <taxon>Ascomycota</taxon>
        <taxon>Pezizomycotina</taxon>
        <taxon>Dothideomycetes</taxon>
        <taxon>Dothideomycetidae</taxon>
        <taxon>Mycosphaerellales</taxon>
        <taxon>Mycosphaerellaceae</taxon>
        <taxon>Fulvia</taxon>
    </lineage>
</organism>